<evidence type="ECO:0000256" key="4">
    <source>
        <dbReference type="SAM" id="Coils"/>
    </source>
</evidence>
<dbReference type="InterPro" id="IPR004161">
    <property type="entry name" value="EFTu-like_2"/>
</dbReference>
<dbReference type="SUPFAM" id="SSF50465">
    <property type="entry name" value="EF-Tu/eEF-1alpha/eIF2-gamma C-terminal domain"/>
    <property type="match status" value="1"/>
</dbReference>
<dbReference type="InterPro" id="IPR000795">
    <property type="entry name" value="T_Tr_GTP-bd_dom"/>
</dbReference>
<dbReference type="EMBL" id="JAPFFF010000031">
    <property type="protein sequence ID" value="KAK8845114.1"/>
    <property type="molecule type" value="Genomic_DNA"/>
</dbReference>
<feature type="domain" description="Tr-type G" evidence="5">
    <location>
        <begin position="389"/>
        <end position="613"/>
    </location>
</feature>
<dbReference type="PROSITE" id="PS51722">
    <property type="entry name" value="G_TR_2"/>
    <property type="match status" value="1"/>
</dbReference>
<protein>
    <recommendedName>
        <fullName evidence="5">Tr-type G domain-containing protein</fullName>
    </recommendedName>
</protein>
<accession>A0ABR2HDK7</accession>
<dbReference type="SUPFAM" id="SSF52540">
    <property type="entry name" value="P-loop containing nucleoside triphosphate hydrolases"/>
    <property type="match status" value="1"/>
</dbReference>
<proteinExistence type="inferred from homology"/>
<organism evidence="6 7">
    <name type="scientific">Tritrichomonas musculus</name>
    <dbReference type="NCBI Taxonomy" id="1915356"/>
    <lineage>
        <taxon>Eukaryota</taxon>
        <taxon>Metamonada</taxon>
        <taxon>Parabasalia</taxon>
        <taxon>Tritrichomonadida</taxon>
        <taxon>Tritrichomonadidae</taxon>
        <taxon>Tritrichomonas</taxon>
    </lineage>
</organism>
<reference evidence="6 7" key="1">
    <citation type="submission" date="2024-04" db="EMBL/GenBank/DDBJ databases">
        <title>Tritrichomonas musculus Genome.</title>
        <authorList>
            <person name="Alves-Ferreira E."/>
            <person name="Grigg M."/>
            <person name="Lorenzi H."/>
            <person name="Galac M."/>
        </authorList>
    </citation>
    <scope>NUCLEOTIDE SEQUENCE [LARGE SCALE GENOMIC DNA]</scope>
    <source>
        <strain evidence="6 7">EAF2021</strain>
    </source>
</reference>
<sequence>MNKNLSTYNFNEGSDDEESNDIVEIQLISDSIQINYYQLLKWSKLVREQYPKDDIDRLSYDLRGYQQKYDLKEENIKSFFKCISDEQIQIAMDQYSDYQKLSKIFKVSKFDRIIKKYTQKYQNDVDFVIKIIRDQIYTQNSNIDDADVYCQISPDMEELLSKNIDKCFSNPIFNEFPASKVYRICEKSNTQISSDLLYDFIKKSVDERYILFRFLSIKNLSTEKFNDLCDRLLNNENSLSKRYFHYIPFDLLYLKEISDEKNKLKDKVEELNIKIEQNKNDKDGLEKEIEILKSDIIRLSSENDKLKSEKVILSSENDKLKSEKTRLSSENEKLKNDKVNLKNEKEESTIENKEMSNVKLNLSSKNKQPINDKPNAIISKSVMKCDPSKKVINLAVIGHVDSGKSTTIGHLLCQLQCINKSIYKQAENAAEKTGKSSYKYAFIMDKLQCERERGISIEISEALFETSHHYFTVIDTPGCPDYNYNMITVITQATAAILMIDATSGGFEAGISEQGQTREYALIARSFGINQIVVAVNKMDHRTVNFSQNRFNEIKSEVTRFLTNIGFKPDEYKFVPISGFNGDNLIEKSSNLPWWNGGTLLDVLNTFDESKNLLNVKPLRFPILRVLDIPGVGTVVTGSACSGTLKPGVEVSFPLSNIKTKVKSIEMFHKKIDKADPSHLVGVCIDAPASKIVNGDVFGQINIDPPTECVSFIAQMIIHNHPGKIRAGYEPILHCCTAHVPCKFEKLIQRIDLRHGKKVTENPEWIQKDDAAVVVMKPMKPIVVEALKEYRRLGQFIIRDSRQTVAVGVIRSVEKKTPMIK</sequence>
<dbReference type="InterPro" id="IPR027417">
    <property type="entry name" value="P-loop_NTPase"/>
</dbReference>
<dbReference type="Pfam" id="PF00009">
    <property type="entry name" value="GTP_EFTU"/>
    <property type="match status" value="1"/>
</dbReference>
<dbReference type="Pfam" id="PF22594">
    <property type="entry name" value="GTP-eEF1A_C"/>
    <property type="match status" value="1"/>
</dbReference>
<evidence type="ECO:0000256" key="3">
    <source>
        <dbReference type="ARBA" id="ARBA00023134"/>
    </source>
</evidence>
<keyword evidence="3" id="KW-0342">GTP-binding</keyword>
<evidence type="ECO:0000313" key="6">
    <source>
        <dbReference type="EMBL" id="KAK8845114.1"/>
    </source>
</evidence>
<dbReference type="Proteomes" id="UP001470230">
    <property type="component" value="Unassembled WGS sequence"/>
</dbReference>
<dbReference type="Gene3D" id="2.40.30.10">
    <property type="entry name" value="Translation factors"/>
    <property type="match status" value="2"/>
</dbReference>
<dbReference type="Pfam" id="PF03144">
    <property type="entry name" value="GTP_EFTU_D2"/>
    <property type="match status" value="1"/>
</dbReference>
<dbReference type="InterPro" id="IPR009001">
    <property type="entry name" value="Transl_elong_EF1A/Init_IF2_C"/>
</dbReference>
<evidence type="ECO:0000259" key="5">
    <source>
        <dbReference type="PROSITE" id="PS51722"/>
    </source>
</evidence>
<dbReference type="InterPro" id="IPR054696">
    <property type="entry name" value="GTP-eEF1A_C"/>
</dbReference>
<feature type="coiled-coil region" evidence="4">
    <location>
        <begin position="254"/>
        <end position="358"/>
    </location>
</feature>
<dbReference type="CDD" id="cd03705">
    <property type="entry name" value="EF1_alpha_III"/>
    <property type="match status" value="1"/>
</dbReference>
<dbReference type="CDD" id="cd01883">
    <property type="entry name" value="EF1_alpha"/>
    <property type="match status" value="1"/>
</dbReference>
<comment type="similarity">
    <text evidence="1">Belongs to the TRAFAC class translation factor GTPase superfamily. Classic translation factor GTPase family. EF-Tu/EF-1A subfamily.</text>
</comment>
<dbReference type="SUPFAM" id="SSF50447">
    <property type="entry name" value="Translation proteins"/>
    <property type="match status" value="1"/>
</dbReference>
<dbReference type="InterPro" id="IPR050100">
    <property type="entry name" value="TRAFAC_GTPase_members"/>
</dbReference>
<dbReference type="Gene3D" id="3.40.50.300">
    <property type="entry name" value="P-loop containing nucleotide triphosphate hydrolases"/>
    <property type="match status" value="1"/>
</dbReference>
<dbReference type="InterPro" id="IPR031157">
    <property type="entry name" value="G_TR_CS"/>
</dbReference>
<evidence type="ECO:0000256" key="2">
    <source>
        <dbReference type="ARBA" id="ARBA00022741"/>
    </source>
</evidence>
<keyword evidence="7" id="KW-1185">Reference proteome</keyword>
<evidence type="ECO:0000256" key="1">
    <source>
        <dbReference type="ARBA" id="ARBA00007249"/>
    </source>
</evidence>
<dbReference type="PRINTS" id="PR00315">
    <property type="entry name" value="ELONGATNFCT"/>
</dbReference>
<evidence type="ECO:0000313" key="7">
    <source>
        <dbReference type="Proteomes" id="UP001470230"/>
    </source>
</evidence>
<keyword evidence="4" id="KW-0175">Coiled coil</keyword>
<comment type="caution">
    <text evidence="6">The sequence shown here is derived from an EMBL/GenBank/DDBJ whole genome shotgun (WGS) entry which is preliminary data.</text>
</comment>
<dbReference type="InterPro" id="IPR009000">
    <property type="entry name" value="Transl_B-barrel_sf"/>
</dbReference>
<name>A0ABR2HDK7_9EUKA</name>
<gene>
    <name evidence="6" type="ORF">M9Y10_021294</name>
</gene>
<dbReference type="PANTHER" id="PTHR23115">
    <property type="entry name" value="TRANSLATION FACTOR"/>
    <property type="match status" value="1"/>
</dbReference>
<dbReference type="PROSITE" id="PS00301">
    <property type="entry name" value="G_TR_1"/>
    <property type="match status" value="1"/>
</dbReference>
<keyword evidence="2" id="KW-0547">Nucleotide-binding</keyword>